<dbReference type="GO" id="GO:0006139">
    <property type="term" value="P:nucleobase-containing compound metabolic process"/>
    <property type="evidence" value="ECO:0007669"/>
    <property type="project" value="UniProtKB-ARBA"/>
</dbReference>
<evidence type="ECO:0000256" key="4">
    <source>
        <dbReference type="PIRSR" id="PIRSR602081-1"/>
    </source>
</evidence>
<keyword evidence="3" id="KW-0157">Chromophore</keyword>
<dbReference type="InterPro" id="IPR036134">
    <property type="entry name" value="Crypto/Photolyase_FAD-like_sf"/>
</dbReference>
<dbReference type="GO" id="GO:0071949">
    <property type="term" value="F:FAD binding"/>
    <property type="evidence" value="ECO:0007669"/>
    <property type="project" value="TreeGrafter"/>
</dbReference>
<evidence type="ECO:0000256" key="3">
    <source>
        <dbReference type="ARBA" id="ARBA00022991"/>
    </source>
</evidence>
<dbReference type="PANTHER" id="PTHR11455:SF9">
    <property type="entry name" value="CRYPTOCHROME CIRCADIAN CLOCK 5 ISOFORM X1"/>
    <property type="match status" value="1"/>
</dbReference>
<dbReference type="PANTHER" id="PTHR11455">
    <property type="entry name" value="CRYPTOCHROME"/>
    <property type="match status" value="1"/>
</dbReference>
<protein>
    <submittedName>
        <fullName evidence="7">Deoxyribodipyrimidine photo-lyase</fullName>
    </submittedName>
</protein>
<evidence type="ECO:0000256" key="5">
    <source>
        <dbReference type="SAM" id="MobiDB-lite"/>
    </source>
</evidence>
<evidence type="ECO:0000256" key="1">
    <source>
        <dbReference type="ARBA" id="ARBA00022630"/>
    </source>
</evidence>
<gene>
    <name evidence="7" type="ORF">SAMN04487950_4078</name>
</gene>
<dbReference type="InterPro" id="IPR014729">
    <property type="entry name" value="Rossmann-like_a/b/a_fold"/>
</dbReference>
<keyword evidence="8" id="KW-1185">Reference proteome</keyword>
<dbReference type="AlphaFoldDB" id="A0A1I4IA43"/>
<evidence type="ECO:0000313" key="7">
    <source>
        <dbReference type="EMBL" id="SFL51239.1"/>
    </source>
</evidence>
<dbReference type="Pfam" id="PF03441">
    <property type="entry name" value="FAD_binding_7"/>
    <property type="match status" value="1"/>
</dbReference>
<evidence type="ECO:0000259" key="6">
    <source>
        <dbReference type="PROSITE" id="PS51645"/>
    </source>
</evidence>
<dbReference type="Gene3D" id="3.40.50.620">
    <property type="entry name" value="HUPs"/>
    <property type="match status" value="1"/>
</dbReference>
<organism evidence="7 8">
    <name type="scientific">Halogranum rubrum</name>
    <dbReference type="NCBI Taxonomy" id="553466"/>
    <lineage>
        <taxon>Archaea</taxon>
        <taxon>Methanobacteriati</taxon>
        <taxon>Methanobacteriota</taxon>
        <taxon>Stenosarchaea group</taxon>
        <taxon>Halobacteria</taxon>
        <taxon>Halobacteriales</taxon>
        <taxon>Haloferacaceae</taxon>
    </lineage>
</organism>
<dbReference type="Proteomes" id="UP000199607">
    <property type="component" value="Unassembled WGS sequence"/>
</dbReference>
<dbReference type="InterPro" id="IPR005101">
    <property type="entry name" value="Cryptochr/Photolyase_FAD-bd"/>
</dbReference>
<dbReference type="InterPro" id="IPR006050">
    <property type="entry name" value="DNA_photolyase_N"/>
</dbReference>
<dbReference type="InterPro" id="IPR036155">
    <property type="entry name" value="Crypto/Photolyase_N_sf"/>
</dbReference>
<feature type="compositionally biased region" description="Polar residues" evidence="5">
    <location>
        <begin position="494"/>
        <end position="503"/>
    </location>
</feature>
<feature type="domain" description="Photolyase/cryptochrome alpha/beta" evidence="6">
    <location>
        <begin position="22"/>
        <end position="156"/>
    </location>
</feature>
<dbReference type="Gene3D" id="1.10.579.10">
    <property type="entry name" value="DNA Cyclobutane Dipyrimidine Photolyase, subunit A, domain 3"/>
    <property type="match status" value="1"/>
</dbReference>
<keyword evidence="7" id="KW-0456">Lyase</keyword>
<dbReference type="STRING" id="553466.SAMN04487950_4078"/>
<sequence>MSCRDSISVGLTDELSSVPSGDACVLWHRRDLRLPDNRAVEYATAEYDVVCPAFLFDPRFYRSTGLACDARVRFLHECLTDLADAYADAGTSLVYGHGPPVEILDGALDSGWDVVATRDVTGRYGERRDETVEARDRVTFVAEDGIRHDQENRDGWQEHAQSYFEASPNRPHESGFGRHAVSAELTPDVVERVERTYDVDPSKTAVPSGGRTAALARLDRFLDVLHEYQDHISSPLGAETYASRLSPHLRFGSLSVREVYRALDDAVDSRGKESFVSRLFWNRHYTQKLADWSGWMDTAVNPVLEDLYASNHDETLIRAWKRGETGFPMVDASMRCLRGTGWLNFRMRAMCASVFSLVFKQPWQVGADYMYYHLVDADPAINYTQWQSQSGLKGVGALRVYNPRKQVRDHDLEGTFVKRWVPELEPVPTTHLDRPERMPLHLQDELGVDVGEDYPYPVVDYDHERETVLETFTDLREEAREALRDPEVFRRASLSRQGQSRQDALQKAHRDDDGEETDQQASLERFSE</sequence>
<dbReference type="GO" id="GO:0003904">
    <property type="term" value="F:deoxyribodipyrimidine photo-lyase activity"/>
    <property type="evidence" value="ECO:0007669"/>
    <property type="project" value="TreeGrafter"/>
</dbReference>
<dbReference type="InterPro" id="IPR002081">
    <property type="entry name" value="Cryptochrome/DNA_photolyase_1"/>
</dbReference>
<feature type="binding site" evidence="4">
    <location>
        <position position="228"/>
    </location>
    <ligand>
        <name>FAD</name>
        <dbReference type="ChEBI" id="CHEBI:57692"/>
    </ligand>
</feature>
<dbReference type="Pfam" id="PF00875">
    <property type="entry name" value="DNA_photolyase"/>
    <property type="match status" value="1"/>
</dbReference>
<feature type="binding site" evidence="4">
    <location>
        <begin position="376"/>
        <end position="378"/>
    </location>
    <ligand>
        <name>FAD</name>
        <dbReference type="ChEBI" id="CHEBI:57692"/>
    </ligand>
</feature>
<dbReference type="GO" id="GO:0009416">
    <property type="term" value="P:response to light stimulus"/>
    <property type="evidence" value="ECO:0007669"/>
    <property type="project" value="TreeGrafter"/>
</dbReference>
<keyword evidence="1 4" id="KW-0285">Flavoprotein</keyword>
<dbReference type="RefSeq" id="WP_089871912.1">
    <property type="nucleotide sequence ID" value="NZ_FOTC01000007.1"/>
</dbReference>
<keyword evidence="2 4" id="KW-0274">FAD</keyword>
<comment type="cofactor">
    <cofactor evidence="4">
        <name>FAD</name>
        <dbReference type="ChEBI" id="CHEBI:57692"/>
    </cofactor>
    <text evidence="4">Binds 1 FAD per subunit.</text>
</comment>
<name>A0A1I4IA43_9EURY</name>
<accession>A0A1I4IA43</accession>
<feature type="region of interest" description="Disordered" evidence="5">
    <location>
        <begin position="490"/>
        <end position="528"/>
    </location>
</feature>
<reference evidence="8" key="1">
    <citation type="submission" date="2016-10" db="EMBL/GenBank/DDBJ databases">
        <authorList>
            <person name="Varghese N."/>
            <person name="Submissions S."/>
        </authorList>
    </citation>
    <scope>NUCLEOTIDE SEQUENCE [LARGE SCALE GENOMIC DNA]</scope>
    <source>
        <strain evidence="8">CGMCC 1.7738</strain>
    </source>
</reference>
<dbReference type="PROSITE" id="PS51645">
    <property type="entry name" value="PHR_CRY_ALPHA_BETA"/>
    <property type="match status" value="1"/>
</dbReference>
<dbReference type="GO" id="GO:0003677">
    <property type="term" value="F:DNA binding"/>
    <property type="evidence" value="ECO:0007669"/>
    <property type="project" value="TreeGrafter"/>
</dbReference>
<dbReference type="GO" id="GO:0006950">
    <property type="term" value="P:response to stress"/>
    <property type="evidence" value="ECO:0007669"/>
    <property type="project" value="UniProtKB-ARBA"/>
</dbReference>
<evidence type="ECO:0000313" key="8">
    <source>
        <dbReference type="Proteomes" id="UP000199607"/>
    </source>
</evidence>
<feature type="binding site" evidence="4">
    <location>
        <position position="275"/>
    </location>
    <ligand>
        <name>FAD</name>
        <dbReference type="ChEBI" id="CHEBI:57692"/>
    </ligand>
</feature>
<dbReference type="InterPro" id="IPR018394">
    <property type="entry name" value="DNA_photolyase_1_CS_C"/>
</dbReference>
<dbReference type="SUPFAM" id="SSF48173">
    <property type="entry name" value="Cryptochrome/photolyase FAD-binding domain"/>
    <property type="match status" value="1"/>
</dbReference>
<dbReference type="PROSITE" id="PS00394">
    <property type="entry name" value="DNA_PHOTOLYASES_1_1"/>
    <property type="match status" value="1"/>
</dbReference>
<dbReference type="EMBL" id="FOTC01000007">
    <property type="protein sequence ID" value="SFL51239.1"/>
    <property type="molecule type" value="Genomic_DNA"/>
</dbReference>
<dbReference type="SUPFAM" id="SSF52425">
    <property type="entry name" value="Cryptochrome/photolyase, N-terminal domain"/>
    <property type="match status" value="1"/>
</dbReference>
<proteinExistence type="predicted"/>
<evidence type="ECO:0000256" key="2">
    <source>
        <dbReference type="ARBA" id="ARBA00022827"/>
    </source>
</evidence>
<dbReference type="Gene3D" id="1.25.40.80">
    <property type="match status" value="1"/>
</dbReference>